<evidence type="ECO:0000313" key="3">
    <source>
        <dbReference type="Proteomes" id="UP001373714"/>
    </source>
</evidence>
<feature type="compositionally biased region" description="Acidic residues" evidence="1">
    <location>
        <begin position="433"/>
        <end position="448"/>
    </location>
</feature>
<dbReference type="EMBL" id="JAVHNS010000007">
    <property type="protein sequence ID" value="KAK6348787.1"/>
    <property type="molecule type" value="Genomic_DNA"/>
</dbReference>
<name>A0AAV9UW98_9PEZI</name>
<accession>A0AAV9UW98</accession>
<feature type="compositionally biased region" description="Low complexity" evidence="1">
    <location>
        <begin position="200"/>
        <end position="217"/>
    </location>
</feature>
<feature type="compositionally biased region" description="Basic and acidic residues" evidence="1">
    <location>
        <begin position="104"/>
        <end position="124"/>
    </location>
</feature>
<evidence type="ECO:0000256" key="1">
    <source>
        <dbReference type="SAM" id="MobiDB-lite"/>
    </source>
</evidence>
<feature type="compositionally biased region" description="Basic and acidic residues" evidence="1">
    <location>
        <begin position="80"/>
        <end position="93"/>
    </location>
</feature>
<dbReference type="AlphaFoldDB" id="A0AAV9UW98"/>
<keyword evidence="3" id="KW-1185">Reference proteome</keyword>
<feature type="compositionally biased region" description="Polar residues" evidence="1">
    <location>
        <begin position="287"/>
        <end position="308"/>
    </location>
</feature>
<reference evidence="2 3" key="1">
    <citation type="submission" date="2019-10" db="EMBL/GenBank/DDBJ databases">
        <authorList>
            <person name="Palmer J.M."/>
        </authorList>
    </citation>
    <scope>NUCLEOTIDE SEQUENCE [LARGE SCALE GENOMIC DNA]</scope>
    <source>
        <strain evidence="2 3">TWF730</strain>
    </source>
</reference>
<feature type="region of interest" description="Disordered" evidence="1">
    <location>
        <begin position="73"/>
        <end position="173"/>
    </location>
</feature>
<evidence type="ECO:0000313" key="2">
    <source>
        <dbReference type="EMBL" id="KAK6348787.1"/>
    </source>
</evidence>
<feature type="compositionally biased region" description="Polar residues" evidence="1">
    <location>
        <begin position="152"/>
        <end position="162"/>
    </location>
</feature>
<sequence length="448" mass="48582">MEGISGYGRPMSAAARAAALRAKMAGAGIKVPSSLPGVGPSASADPTYLIALDKLTTTTEKWLESIEKLKEAALKQQKRTRPDDPASSDERVHKTPLYKLAARKKAEDVVMKEASRVLADDDSGKSVGSNERIRPSTPTNMPKIVEPPSEPVSRNFQMNNPGPTSPPARKLDNLDLQSPPAIITDMMNLDSSTPTPTPTPIVTRTTTATTTTTTTKPSLEPLSTGLFRPPVTTQTSVASIPPTPHTLVTPPLDAAGEVPSTKEPVLTTAPSDIVAPTPLPLPLRSKPSANSLRTDTSVKSSDALSTSAAKKRRLSAKTILESLMEKKSRNPIWYDGEIQKMFTDMVFQMSQQIQSMKREARIVMFAKDPACRNLLVNLDNMLQKSLRTVEISSFLFLKGKADINQVETLKTDLHKSLKDVEDFKNSGWTMSSNDDDDSDSENDDDGSD</sequence>
<organism evidence="2 3">
    <name type="scientific">Orbilia blumenaviensis</name>
    <dbReference type="NCBI Taxonomy" id="1796055"/>
    <lineage>
        <taxon>Eukaryota</taxon>
        <taxon>Fungi</taxon>
        <taxon>Dikarya</taxon>
        <taxon>Ascomycota</taxon>
        <taxon>Pezizomycotina</taxon>
        <taxon>Orbiliomycetes</taxon>
        <taxon>Orbiliales</taxon>
        <taxon>Orbiliaceae</taxon>
        <taxon>Orbilia</taxon>
    </lineage>
</organism>
<proteinExistence type="predicted"/>
<protein>
    <submittedName>
        <fullName evidence="2">Uncharacterized protein</fullName>
    </submittedName>
</protein>
<gene>
    <name evidence="2" type="ORF">TWF730_009556</name>
</gene>
<comment type="caution">
    <text evidence="2">The sequence shown here is derived from an EMBL/GenBank/DDBJ whole genome shotgun (WGS) entry which is preliminary data.</text>
</comment>
<dbReference type="Proteomes" id="UP001373714">
    <property type="component" value="Unassembled WGS sequence"/>
</dbReference>
<feature type="region of interest" description="Disordered" evidence="1">
    <location>
        <begin position="424"/>
        <end position="448"/>
    </location>
</feature>
<feature type="region of interest" description="Disordered" evidence="1">
    <location>
        <begin position="187"/>
        <end position="309"/>
    </location>
</feature>